<keyword evidence="5" id="KW-1185">Reference proteome</keyword>
<evidence type="ECO:0000313" key="5">
    <source>
        <dbReference type="Proteomes" id="UP001519290"/>
    </source>
</evidence>
<comment type="caution">
    <text evidence="4">The sequence shown here is derived from an EMBL/GenBank/DDBJ whole genome shotgun (WGS) entry which is preliminary data.</text>
</comment>
<evidence type="ECO:0000313" key="4">
    <source>
        <dbReference type="EMBL" id="MBP2380945.1"/>
    </source>
</evidence>
<gene>
    <name evidence="4" type="ORF">JOF43_000902</name>
</gene>
<dbReference type="Gene3D" id="3.40.50.150">
    <property type="entry name" value="Vaccinia Virus protein VP39"/>
    <property type="match status" value="1"/>
</dbReference>
<accession>A0ABS4WXL7</accession>
<dbReference type="CDD" id="cd02440">
    <property type="entry name" value="AdoMet_MTases"/>
    <property type="match status" value="1"/>
</dbReference>
<dbReference type="Proteomes" id="UP001519290">
    <property type="component" value="Unassembled WGS sequence"/>
</dbReference>
<feature type="domain" description="Methyltransferase" evidence="3">
    <location>
        <begin position="71"/>
        <end position="163"/>
    </location>
</feature>
<protein>
    <submittedName>
        <fullName evidence="4">SAM-dependent methyltransferase</fullName>
    </submittedName>
</protein>
<keyword evidence="1" id="KW-0808">Transferase</keyword>
<name>A0ABS4WXL7_9MICO</name>
<evidence type="ECO:0000259" key="3">
    <source>
        <dbReference type="Pfam" id="PF13649"/>
    </source>
</evidence>
<dbReference type="Pfam" id="PF13649">
    <property type="entry name" value="Methyltransf_25"/>
    <property type="match status" value="1"/>
</dbReference>
<dbReference type="RefSeq" id="WP_209899690.1">
    <property type="nucleotide sequence ID" value="NZ_BAAAJW010000004.1"/>
</dbReference>
<dbReference type="GO" id="GO:0032259">
    <property type="term" value="P:methylation"/>
    <property type="evidence" value="ECO:0007669"/>
    <property type="project" value="UniProtKB-KW"/>
</dbReference>
<dbReference type="SUPFAM" id="SSF53335">
    <property type="entry name" value="S-adenosyl-L-methionine-dependent methyltransferases"/>
    <property type="match status" value="1"/>
</dbReference>
<feature type="compositionally biased region" description="Basic and acidic residues" evidence="2">
    <location>
        <begin position="206"/>
        <end position="225"/>
    </location>
</feature>
<reference evidence="4 5" key="1">
    <citation type="submission" date="2021-03" db="EMBL/GenBank/DDBJ databases">
        <title>Sequencing the genomes of 1000 actinobacteria strains.</title>
        <authorList>
            <person name="Klenk H.-P."/>
        </authorList>
    </citation>
    <scope>NUCLEOTIDE SEQUENCE [LARGE SCALE GENOMIC DNA]</scope>
    <source>
        <strain evidence="4 5">DSM 14566</strain>
    </source>
</reference>
<dbReference type="InterPro" id="IPR029063">
    <property type="entry name" value="SAM-dependent_MTases_sf"/>
</dbReference>
<dbReference type="EMBL" id="JAGIOD010000001">
    <property type="protein sequence ID" value="MBP2380945.1"/>
    <property type="molecule type" value="Genomic_DNA"/>
</dbReference>
<keyword evidence="4" id="KW-0489">Methyltransferase</keyword>
<dbReference type="InterPro" id="IPR041698">
    <property type="entry name" value="Methyltransf_25"/>
</dbReference>
<organism evidence="4 5">
    <name type="scientific">Brachybacterium sacelli</name>
    <dbReference type="NCBI Taxonomy" id="173364"/>
    <lineage>
        <taxon>Bacteria</taxon>
        <taxon>Bacillati</taxon>
        <taxon>Actinomycetota</taxon>
        <taxon>Actinomycetes</taxon>
        <taxon>Micrococcales</taxon>
        <taxon>Dermabacteraceae</taxon>
        <taxon>Brachybacterium</taxon>
    </lineage>
</organism>
<evidence type="ECO:0000256" key="1">
    <source>
        <dbReference type="ARBA" id="ARBA00022679"/>
    </source>
</evidence>
<dbReference type="PANTHER" id="PTHR43861">
    <property type="entry name" value="TRANS-ACONITATE 2-METHYLTRANSFERASE-RELATED"/>
    <property type="match status" value="1"/>
</dbReference>
<sequence length="233" mass="24889">MTGHPQHSVAHQHGASVEHTATHDHIAPDPSLSPADHWEQRYAGQERIWSGRVNTTLADVAGSFPPGTSIDLGCGEGADVLWLAEQGWQAHGLDISETAVDRARAEASARGLNNASFTATDLSTWQPEPGSADLVTASFFQSEVALDRMAILRRAAAGLRPGGHLVTISHAAPPSWADHHPAHMIDVRAEAEELARPAAEWAVEVAEERPRPADGPDGAPGEHLDAVVVLRRR</sequence>
<feature type="region of interest" description="Disordered" evidence="2">
    <location>
        <begin position="205"/>
        <end position="226"/>
    </location>
</feature>
<proteinExistence type="predicted"/>
<evidence type="ECO:0000256" key="2">
    <source>
        <dbReference type="SAM" id="MobiDB-lite"/>
    </source>
</evidence>
<dbReference type="GO" id="GO:0008168">
    <property type="term" value="F:methyltransferase activity"/>
    <property type="evidence" value="ECO:0007669"/>
    <property type="project" value="UniProtKB-KW"/>
</dbReference>